<name>A0A0P0GA34_9BACE</name>
<accession>A0A0P0GA34</accession>
<sequence>MDEMYNGYDDVDINANETELEDNVTNGEGSTEEAIISTEQGVSNTDSDGLSSSSLSEEDPLAAPMKEFEELQKRAENIEREGGDNREDSSVGKKLCATRHGCQGATDCNYSYGSYPG</sequence>
<dbReference type="Proteomes" id="UP000061809">
    <property type="component" value="Chromosome"/>
</dbReference>
<gene>
    <name evidence="2" type="ORF">BcellWH2_00269</name>
</gene>
<proteinExistence type="predicted"/>
<evidence type="ECO:0000256" key="1">
    <source>
        <dbReference type="SAM" id="MobiDB-lite"/>
    </source>
</evidence>
<dbReference type="PATRIC" id="fig|246787.4.peg.281"/>
<feature type="region of interest" description="Disordered" evidence="1">
    <location>
        <begin position="1"/>
        <end position="62"/>
    </location>
</feature>
<feature type="compositionally biased region" description="Low complexity" evidence="1">
    <location>
        <begin position="46"/>
        <end position="55"/>
    </location>
</feature>
<dbReference type="AlphaFoldDB" id="A0A0P0GA34"/>
<reference evidence="2 3" key="1">
    <citation type="journal article" date="2015" name="Science">
        <title>Genetic determinants of in vivo fitness and diet responsiveness in multiple human gut Bacteroides.</title>
        <authorList>
            <person name="Wu M."/>
            <person name="McNulty N.P."/>
            <person name="Rodionov D.A."/>
            <person name="Khoroshkin M.S."/>
            <person name="Griffin N.W."/>
            <person name="Cheng J."/>
            <person name="Latreille P."/>
            <person name="Kerstetter R.A."/>
            <person name="Terrapon N."/>
            <person name="Henrissat B."/>
            <person name="Osterman A.L."/>
            <person name="Gordon J.I."/>
        </authorList>
    </citation>
    <scope>NUCLEOTIDE SEQUENCE [LARGE SCALE GENOMIC DNA]</scope>
    <source>
        <strain evidence="2 3">WH2</strain>
    </source>
</reference>
<dbReference type="RefSeq" id="WP_029426942.1">
    <property type="nucleotide sequence ID" value="NZ_CP012801.1"/>
</dbReference>
<organism evidence="2 3">
    <name type="scientific">Bacteroides cellulosilyticus</name>
    <dbReference type="NCBI Taxonomy" id="246787"/>
    <lineage>
        <taxon>Bacteria</taxon>
        <taxon>Pseudomonadati</taxon>
        <taxon>Bacteroidota</taxon>
        <taxon>Bacteroidia</taxon>
        <taxon>Bacteroidales</taxon>
        <taxon>Bacteroidaceae</taxon>
        <taxon>Bacteroides</taxon>
    </lineage>
</organism>
<dbReference type="KEGG" id="bcel:BcellWH2_00269"/>
<evidence type="ECO:0000313" key="3">
    <source>
        <dbReference type="Proteomes" id="UP000061809"/>
    </source>
</evidence>
<evidence type="ECO:0000313" key="2">
    <source>
        <dbReference type="EMBL" id="ALJ57545.1"/>
    </source>
</evidence>
<dbReference type="EMBL" id="CP012801">
    <property type="protein sequence ID" value="ALJ57545.1"/>
    <property type="molecule type" value="Genomic_DNA"/>
</dbReference>
<protein>
    <submittedName>
        <fullName evidence="2">Uncharacterized protein</fullName>
    </submittedName>
</protein>